<organism evidence="8 9">
    <name type="scientific">Paracoccus gahaiensis</name>
    <dbReference type="NCBI Taxonomy" id="1706839"/>
    <lineage>
        <taxon>Bacteria</taxon>
        <taxon>Pseudomonadati</taxon>
        <taxon>Pseudomonadota</taxon>
        <taxon>Alphaproteobacteria</taxon>
        <taxon>Rhodobacterales</taxon>
        <taxon>Paracoccaceae</taxon>
        <taxon>Paracoccus</taxon>
    </lineage>
</organism>
<evidence type="ECO:0000259" key="7">
    <source>
        <dbReference type="Pfam" id="PF00266"/>
    </source>
</evidence>
<accession>A0A4V5MW10</accession>
<feature type="domain" description="Aminotransferase class V" evidence="7">
    <location>
        <begin position="96"/>
        <end position="341"/>
    </location>
</feature>
<dbReference type="PANTHER" id="PTHR21152:SF40">
    <property type="entry name" value="ALANINE--GLYOXYLATE AMINOTRANSFERASE"/>
    <property type="match status" value="1"/>
</dbReference>
<dbReference type="RefSeq" id="WP_136886966.1">
    <property type="nucleotide sequence ID" value="NZ_SUNI01000016.1"/>
</dbReference>
<dbReference type="InterPro" id="IPR015424">
    <property type="entry name" value="PyrdxlP-dep_Trfase"/>
</dbReference>
<dbReference type="InterPro" id="IPR000192">
    <property type="entry name" value="Aminotrans_V_dom"/>
</dbReference>
<evidence type="ECO:0000256" key="1">
    <source>
        <dbReference type="ARBA" id="ARBA00001933"/>
    </source>
</evidence>
<dbReference type="GO" id="GO:0008453">
    <property type="term" value="F:alanine-glyoxylate transaminase activity"/>
    <property type="evidence" value="ECO:0007669"/>
    <property type="project" value="TreeGrafter"/>
</dbReference>
<evidence type="ECO:0000313" key="8">
    <source>
        <dbReference type="EMBL" id="TJZ90508.1"/>
    </source>
</evidence>
<evidence type="ECO:0000256" key="4">
    <source>
        <dbReference type="PIRSR" id="PIRSR000524-1"/>
    </source>
</evidence>
<keyword evidence="8" id="KW-0032">Aminotransferase</keyword>
<protein>
    <submittedName>
        <fullName evidence="8">Alanine--glyoxylate aminotransferase family protein</fullName>
    </submittedName>
</protein>
<dbReference type="PIRSF" id="PIRSF000524">
    <property type="entry name" value="SPT"/>
    <property type="match status" value="1"/>
</dbReference>
<dbReference type="GO" id="GO:0019265">
    <property type="term" value="P:glycine biosynthetic process, by transamination of glyoxylate"/>
    <property type="evidence" value="ECO:0007669"/>
    <property type="project" value="TreeGrafter"/>
</dbReference>
<feature type="modified residue" description="N6-(pyridoxal phosphate)lysine" evidence="5">
    <location>
        <position position="219"/>
    </location>
</feature>
<comment type="cofactor">
    <cofactor evidence="1 5">
        <name>pyridoxal 5'-phosphate</name>
        <dbReference type="ChEBI" id="CHEBI:597326"/>
    </cofactor>
</comment>
<name>A0A4V5MW10_9RHOB</name>
<feature type="binding site" evidence="4">
    <location>
        <position position="368"/>
    </location>
    <ligand>
        <name>substrate</name>
    </ligand>
</feature>
<feature type="compositionally biased region" description="Low complexity" evidence="6">
    <location>
        <begin position="1"/>
        <end position="26"/>
    </location>
</feature>
<dbReference type="InterPro" id="IPR015422">
    <property type="entry name" value="PyrdxlP-dep_Trfase_small"/>
</dbReference>
<evidence type="ECO:0000256" key="2">
    <source>
        <dbReference type="ARBA" id="ARBA00009236"/>
    </source>
</evidence>
<dbReference type="PANTHER" id="PTHR21152">
    <property type="entry name" value="AMINOTRANSFERASE CLASS V"/>
    <property type="match status" value="1"/>
</dbReference>
<gene>
    <name evidence="8" type="ORF">FA743_15315</name>
</gene>
<keyword evidence="8" id="KW-0808">Transferase</keyword>
<evidence type="ECO:0000256" key="3">
    <source>
        <dbReference type="ARBA" id="ARBA00022898"/>
    </source>
</evidence>
<dbReference type="AlphaFoldDB" id="A0A4V5MW10"/>
<dbReference type="Proteomes" id="UP000309747">
    <property type="component" value="Unassembled WGS sequence"/>
</dbReference>
<evidence type="ECO:0000256" key="6">
    <source>
        <dbReference type="SAM" id="MobiDB-lite"/>
    </source>
</evidence>
<sequence length="414" mass="42630">MSSAPVSAPASTDPAPTAPASPGTSPYQGGPDIIAIPGPSPVPARVLNAAHRASPDIYGAPLAQVNLQVMAQLKRLAGTRAHLAPYIGNGHAGWEAASANMFDRGDQALVLTSGHFGRSWAEMTEGLGVAVERLDFGNLPPDPARLAERLARDPEGRIRAVMVCQTDTASATLADIPAIRAAMGDHPALLVVDAIASLGCAPMRMDDWGVDVLIAASQKGLMCPPGTVFVWFSDKAAARGATGLTSPWWDWHGRAGSDALWRFWGGTPPVQQVFALSEALTMILDEEGLEAVWSRHARLARATWAAVDAWSVGGGGVRLSVADPAARAASVTAVTMPGADALRDWATRECGVTLGVGLGAPDPALALRIAHMGHCNPGVLLGVLGAIEAGMIALDIPHGSGALEAAAASIARPA</sequence>
<dbReference type="InterPro" id="IPR024169">
    <property type="entry name" value="SP_NH2Trfase/AEP_transaminase"/>
</dbReference>
<dbReference type="Gene3D" id="3.90.1150.10">
    <property type="entry name" value="Aspartate Aminotransferase, domain 1"/>
    <property type="match status" value="1"/>
</dbReference>
<evidence type="ECO:0000313" key="9">
    <source>
        <dbReference type="Proteomes" id="UP000309747"/>
    </source>
</evidence>
<dbReference type="GO" id="GO:0004760">
    <property type="term" value="F:L-serine-pyruvate transaminase activity"/>
    <property type="evidence" value="ECO:0007669"/>
    <property type="project" value="TreeGrafter"/>
</dbReference>
<comment type="similarity">
    <text evidence="2">Belongs to the class-V pyridoxal-phosphate-dependent aminotransferase family.</text>
</comment>
<dbReference type="OrthoDB" id="389074at2"/>
<keyword evidence="9" id="KW-1185">Reference proteome</keyword>
<keyword evidence="3 5" id="KW-0663">Pyridoxal phosphate</keyword>
<dbReference type="InterPro" id="IPR015421">
    <property type="entry name" value="PyrdxlP-dep_Trfase_major"/>
</dbReference>
<dbReference type="SUPFAM" id="SSF53383">
    <property type="entry name" value="PLP-dependent transferases"/>
    <property type="match status" value="1"/>
</dbReference>
<comment type="caution">
    <text evidence="8">The sequence shown here is derived from an EMBL/GenBank/DDBJ whole genome shotgun (WGS) entry which is preliminary data.</text>
</comment>
<proteinExistence type="inferred from homology"/>
<dbReference type="Pfam" id="PF00266">
    <property type="entry name" value="Aminotran_5"/>
    <property type="match status" value="1"/>
</dbReference>
<reference evidence="8 9" key="1">
    <citation type="submission" date="2019-04" db="EMBL/GenBank/DDBJ databases">
        <authorList>
            <person name="Li J."/>
        </authorList>
    </citation>
    <scope>NUCLEOTIDE SEQUENCE [LARGE SCALE GENOMIC DNA]</scope>
    <source>
        <strain evidence="8 9">KCTC 42687</strain>
    </source>
</reference>
<dbReference type="EMBL" id="SUNI01000016">
    <property type="protein sequence ID" value="TJZ90508.1"/>
    <property type="molecule type" value="Genomic_DNA"/>
</dbReference>
<evidence type="ECO:0000256" key="5">
    <source>
        <dbReference type="PIRSR" id="PIRSR000524-50"/>
    </source>
</evidence>
<dbReference type="Gene3D" id="3.40.640.10">
    <property type="entry name" value="Type I PLP-dependent aspartate aminotransferase-like (Major domain)"/>
    <property type="match status" value="1"/>
</dbReference>
<feature type="region of interest" description="Disordered" evidence="6">
    <location>
        <begin position="1"/>
        <end position="35"/>
    </location>
</feature>